<proteinExistence type="predicted"/>
<dbReference type="AlphaFoldDB" id="A0ABD7TED0"/>
<dbReference type="Proteomes" id="UP001056907">
    <property type="component" value="Chromosome"/>
</dbReference>
<evidence type="ECO:0000313" key="1">
    <source>
        <dbReference type="EMBL" id="USV99981.1"/>
    </source>
</evidence>
<dbReference type="RefSeq" id="WP_252992947.1">
    <property type="nucleotide sequence ID" value="NZ_CP078013.2"/>
</dbReference>
<accession>A0ABD7TED0</accession>
<protein>
    <submittedName>
        <fullName evidence="1">Uncharacterized protein</fullName>
    </submittedName>
</protein>
<reference evidence="1" key="1">
    <citation type="journal article" date="2022" name="Front. Plant Sci.">
        <title>Agronomic efficiency and genome mining analysis of the wheat-biostimulant rhizospheric bacterium Pseudomonas pergaminensis sp. nov. strain 1008T.</title>
        <authorList>
            <person name="Diaz M."/>
            <person name="Bach T."/>
            <person name="Gonzalez Anta G."/>
            <person name="Agaras B."/>
            <person name="Wibberg D."/>
            <person name="Noguera F."/>
            <person name="Canciani W."/>
            <person name="Valverde C."/>
        </authorList>
    </citation>
    <scope>NUCLEOTIDE SEQUENCE</scope>
    <source>
        <strain evidence="1">1008</strain>
    </source>
</reference>
<organism evidence="1 2">
    <name type="scientific">Pseudomonas pergaminensis</name>
    <dbReference type="NCBI Taxonomy" id="2853159"/>
    <lineage>
        <taxon>Bacteria</taxon>
        <taxon>Pseudomonadati</taxon>
        <taxon>Pseudomonadota</taxon>
        <taxon>Gammaproteobacteria</taxon>
        <taxon>Pseudomonadales</taxon>
        <taxon>Pseudomonadaceae</taxon>
        <taxon>Pseudomonas</taxon>
    </lineage>
</organism>
<sequence>MKLYTSNENNFFSKGSFNITKSPNGPFIADHVRIYTDLGYLAVTGDTILDRGERAGVSLYFLAIEGTFMGNFGGPDVTPWGYYDIVNWSHSALRGKTTHTYLNKPEHATGKFSFIISISGTEHECEGEFNVQRLMNPVP</sequence>
<dbReference type="EMBL" id="CP078013">
    <property type="protein sequence ID" value="USV99981.1"/>
    <property type="molecule type" value="Genomic_DNA"/>
</dbReference>
<name>A0ABD7TED0_9PSED</name>
<evidence type="ECO:0000313" key="2">
    <source>
        <dbReference type="Proteomes" id="UP001056907"/>
    </source>
</evidence>
<gene>
    <name evidence="1" type="ORF">KUA23_23610</name>
</gene>
<reference evidence="1" key="2">
    <citation type="submission" date="2024-04" db="EMBL/GenBank/DDBJ databases">
        <authorList>
            <person name="Diaz M."/>
            <person name="Bach T."/>
            <person name="Gonzalez Anta G."/>
            <person name="Agaras B."/>
            <person name="Wibberg D."/>
            <person name="Noguera F."/>
            <person name="Canciani W."/>
            <person name="Ybarra T."/>
            <person name="Nunez M.L."/>
            <person name="Valverde C."/>
        </authorList>
    </citation>
    <scope>NUCLEOTIDE SEQUENCE</scope>
    <source>
        <strain evidence="1">1008</strain>
    </source>
</reference>
<dbReference type="KEGG" id="ppeg:KUA23_23610"/>